<organism evidence="2 3">
    <name type="scientific">Varanus komodoensis</name>
    <name type="common">Komodo dragon</name>
    <dbReference type="NCBI Taxonomy" id="61221"/>
    <lineage>
        <taxon>Eukaryota</taxon>
        <taxon>Metazoa</taxon>
        <taxon>Chordata</taxon>
        <taxon>Craniata</taxon>
        <taxon>Vertebrata</taxon>
        <taxon>Euteleostomi</taxon>
        <taxon>Lepidosauria</taxon>
        <taxon>Squamata</taxon>
        <taxon>Bifurcata</taxon>
        <taxon>Unidentata</taxon>
        <taxon>Episquamata</taxon>
        <taxon>Toxicofera</taxon>
        <taxon>Anguimorpha</taxon>
        <taxon>Paleoanguimorpha</taxon>
        <taxon>Varanoidea</taxon>
        <taxon>Varanidae</taxon>
        <taxon>Varanus</taxon>
    </lineage>
</organism>
<dbReference type="Ensembl" id="ENSVKKT00000010268.1">
    <property type="protein sequence ID" value="ENSVKKP00000010019.1"/>
    <property type="gene ID" value="ENSVKKG00000007068.1"/>
</dbReference>
<dbReference type="Proteomes" id="UP000694545">
    <property type="component" value="Unplaced"/>
</dbReference>
<evidence type="ECO:0000313" key="2">
    <source>
        <dbReference type="Ensembl" id="ENSVKKP00000010019.1"/>
    </source>
</evidence>
<dbReference type="OMA" id="IWILFYE"/>
<feature type="transmembrane region" description="Helical" evidence="1">
    <location>
        <begin position="12"/>
        <end position="32"/>
    </location>
</feature>
<dbReference type="AlphaFoldDB" id="A0A8D2KUY8"/>
<feature type="transmembrane region" description="Helical" evidence="1">
    <location>
        <begin position="52"/>
        <end position="80"/>
    </location>
</feature>
<dbReference type="PANTHER" id="PTHR34928:SF3">
    <property type="entry name" value="TRANSMEMBRANE PROTEIN 217B-RELATED"/>
    <property type="match status" value="1"/>
</dbReference>
<dbReference type="PANTHER" id="PTHR34928">
    <property type="entry name" value="TRANSMEMBRANE PROTEIN 217"/>
    <property type="match status" value="1"/>
</dbReference>
<reference evidence="2" key="1">
    <citation type="submission" date="2025-08" db="UniProtKB">
        <authorList>
            <consortium name="Ensembl"/>
        </authorList>
    </citation>
    <scope>IDENTIFICATION</scope>
</reference>
<keyword evidence="1" id="KW-0472">Membrane</keyword>
<keyword evidence="3" id="KW-1185">Reference proteome</keyword>
<evidence type="ECO:0000256" key="1">
    <source>
        <dbReference type="SAM" id="Phobius"/>
    </source>
</evidence>
<sequence length="201" mass="23031">MCAGGFCGIAPKAGSVLAGVYMILMTNMYLIFEYGHLNRSIAMLQRVDPEVITGLVWIIPYCYYIAIALALVTYPMCIYLLYSIQKRNTIGLFIYVTWIIFYDISCCVIIVLTSRAATMAHFSISPLEWFGLATRIPTDCFWLSYVMTFALMIIEGKSTGRMSLRMRRVSRHVSEPPKFRLCFVLLNVRNMTADYWNRMSA</sequence>
<reference evidence="2" key="2">
    <citation type="submission" date="2025-09" db="UniProtKB">
        <authorList>
            <consortium name="Ensembl"/>
        </authorList>
    </citation>
    <scope>IDENTIFICATION</scope>
</reference>
<dbReference type="Pfam" id="PF15049">
    <property type="entry name" value="DUF4534"/>
    <property type="match status" value="1"/>
</dbReference>
<proteinExistence type="predicted"/>
<protein>
    <submittedName>
        <fullName evidence="2">Uncharacterized protein</fullName>
    </submittedName>
</protein>
<accession>A0A8D2KUY8</accession>
<dbReference type="InterPro" id="IPR027862">
    <property type="entry name" value="DUF4534"/>
</dbReference>
<name>A0A8D2KUY8_VARKO</name>
<keyword evidence="1" id="KW-0812">Transmembrane</keyword>
<feature type="transmembrane region" description="Helical" evidence="1">
    <location>
        <begin position="132"/>
        <end position="154"/>
    </location>
</feature>
<feature type="transmembrane region" description="Helical" evidence="1">
    <location>
        <begin position="92"/>
        <end position="112"/>
    </location>
</feature>
<keyword evidence="1" id="KW-1133">Transmembrane helix</keyword>
<evidence type="ECO:0000313" key="3">
    <source>
        <dbReference type="Proteomes" id="UP000694545"/>
    </source>
</evidence>